<dbReference type="EMBL" id="KY684108">
    <property type="protein sequence ID" value="ARF11368.1"/>
    <property type="molecule type" value="Genomic_DNA"/>
</dbReference>
<evidence type="ECO:0000256" key="3">
    <source>
        <dbReference type="ARBA" id="ARBA00022679"/>
    </source>
</evidence>
<proteinExistence type="predicted"/>
<reference evidence="7" key="1">
    <citation type="journal article" date="2017" name="Science">
        <title>Giant viruses with an expanded complement of translation system components.</title>
        <authorList>
            <person name="Schulz F."/>
            <person name="Yutin N."/>
            <person name="Ivanova N.N."/>
            <person name="Ortega D.R."/>
            <person name="Lee T.K."/>
            <person name="Vierheilig J."/>
            <person name="Daims H."/>
            <person name="Horn M."/>
            <person name="Wagner M."/>
            <person name="Jensen G.J."/>
            <person name="Kyrpides N.C."/>
            <person name="Koonin E.V."/>
            <person name="Woyke T."/>
        </authorList>
    </citation>
    <scope>NUCLEOTIDE SEQUENCE</scope>
    <source>
        <strain evidence="7">KNV1</strain>
    </source>
</reference>
<dbReference type="GO" id="GO:0000428">
    <property type="term" value="C:DNA-directed RNA polymerase complex"/>
    <property type="evidence" value="ECO:0007669"/>
    <property type="project" value="UniProtKB-KW"/>
</dbReference>
<evidence type="ECO:0000256" key="2">
    <source>
        <dbReference type="ARBA" id="ARBA00022478"/>
    </source>
</evidence>
<evidence type="ECO:0000313" key="7">
    <source>
        <dbReference type="EMBL" id="ARF11368.1"/>
    </source>
</evidence>
<dbReference type="InterPro" id="IPR007121">
    <property type="entry name" value="RNA_pol_bsu_CS"/>
</dbReference>
<name>A0A1V0SIB3_9VIRU</name>
<dbReference type="InterPro" id="IPR015712">
    <property type="entry name" value="DNA-dir_RNA_pol_su2"/>
</dbReference>
<dbReference type="InterPro" id="IPR007120">
    <property type="entry name" value="DNA-dir_RNAP_su2_dom"/>
</dbReference>
<organism evidence="7">
    <name type="scientific">Klosneuvirus KNV1</name>
    <dbReference type="NCBI Taxonomy" id="1977640"/>
    <lineage>
        <taxon>Viruses</taxon>
        <taxon>Varidnaviria</taxon>
        <taxon>Bamfordvirae</taxon>
        <taxon>Nucleocytoviricota</taxon>
        <taxon>Megaviricetes</taxon>
        <taxon>Imitervirales</taxon>
        <taxon>Mimiviridae</taxon>
        <taxon>Klosneuvirinae</taxon>
        <taxon>Klosneuvirus</taxon>
    </lineage>
</organism>
<evidence type="ECO:0000256" key="4">
    <source>
        <dbReference type="ARBA" id="ARBA00022695"/>
    </source>
</evidence>
<dbReference type="EC" id="2.7.7.6" evidence="1"/>
<dbReference type="GO" id="GO:0032549">
    <property type="term" value="F:ribonucleoside binding"/>
    <property type="evidence" value="ECO:0007669"/>
    <property type="project" value="InterPro"/>
</dbReference>
<evidence type="ECO:0000256" key="5">
    <source>
        <dbReference type="ARBA" id="ARBA00023163"/>
    </source>
</evidence>
<keyword evidence="4" id="KW-0548">Nucleotidyltransferase</keyword>
<dbReference type="Gene3D" id="2.40.50.150">
    <property type="match status" value="1"/>
</dbReference>
<dbReference type="SUPFAM" id="SSF64484">
    <property type="entry name" value="beta and beta-prime subunits of DNA dependent RNA-polymerase"/>
    <property type="match status" value="1"/>
</dbReference>
<dbReference type="Pfam" id="PF00562">
    <property type="entry name" value="RNA_pol_Rpb2_6"/>
    <property type="match status" value="1"/>
</dbReference>
<evidence type="ECO:0000256" key="1">
    <source>
        <dbReference type="ARBA" id="ARBA00012418"/>
    </source>
</evidence>
<dbReference type="GO" id="GO:0003899">
    <property type="term" value="F:DNA-directed RNA polymerase activity"/>
    <property type="evidence" value="ECO:0007669"/>
    <property type="project" value="UniProtKB-EC"/>
</dbReference>
<evidence type="ECO:0000259" key="6">
    <source>
        <dbReference type="Pfam" id="PF00562"/>
    </source>
</evidence>
<protein>
    <recommendedName>
        <fullName evidence="1">DNA-directed RNA polymerase</fullName>
        <ecNumber evidence="1">2.7.7.6</ecNumber>
    </recommendedName>
</protein>
<sequence length="181" mass="20244">MNKSAIELGFMRSTSVKKYSTQIQKNQSTSQDDIFIKPDRSQVAGMRHGTYDKLNEKGYAPEETPLDNYDILIGKVSPIQAIGNSNKVFKDSSEYYKSHVPGVVDKVYTDIINNEGYEMRKVRVRSERIPMIGDKFCSRHGQKGTNGIQLSASDMMFSGSGIQPDIIINPNALPSKILLMC</sequence>
<feature type="domain" description="DNA-directed RNA polymerase subunit 2 hybrid-binding" evidence="6">
    <location>
        <begin position="1"/>
        <end position="176"/>
    </location>
</feature>
<dbReference type="GO" id="GO:0006351">
    <property type="term" value="P:DNA-templated transcription"/>
    <property type="evidence" value="ECO:0007669"/>
    <property type="project" value="InterPro"/>
</dbReference>
<dbReference type="PANTHER" id="PTHR20856">
    <property type="entry name" value="DNA-DIRECTED RNA POLYMERASE I SUBUNIT 2"/>
    <property type="match status" value="1"/>
</dbReference>
<dbReference type="PROSITE" id="PS01166">
    <property type="entry name" value="RNA_POL_BETA"/>
    <property type="match status" value="1"/>
</dbReference>
<keyword evidence="2 7" id="KW-0240">DNA-directed RNA polymerase</keyword>
<dbReference type="GO" id="GO:0003677">
    <property type="term" value="F:DNA binding"/>
    <property type="evidence" value="ECO:0007669"/>
    <property type="project" value="InterPro"/>
</dbReference>
<keyword evidence="5" id="KW-0804">Transcription</keyword>
<dbReference type="InterPro" id="IPR014724">
    <property type="entry name" value="RNA_pol_RPB2_OB-fold"/>
</dbReference>
<gene>
    <name evidence="7" type="ORF">Klosneuvirus_1_225</name>
</gene>
<accession>A0A1V0SIB3</accession>
<keyword evidence="3" id="KW-0808">Transferase</keyword>